<name>A0A232FJL8_9HYME</name>
<feature type="compositionally biased region" description="Basic and acidic residues" evidence="1">
    <location>
        <begin position="166"/>
        <end position="175"/>
    </location>
</feature>
<keyword evidence="3" id="KW-1185">Reference proteome</keyword>
<gene>
    <name evidence="2" type="ORF">TSAR_008758</name>
</gene>
<feature type="region of interest" description="Disordered" evidence="1">
    <location>
        <begin position="166"/>
        <end position="199"/>
    </location>
</feature>
<dbReference type="OrthoDB" id="7701400at2759"/>
<proteinExistence type="predicted"/>
<feature type="compositionally biased region" description="Basic and acidic residues" evidence="1">
    <location>
        <begin position="186"/>
        <end position="199"/>
    </location>
</feature>
<protein>
    <submittedName>
        <fullName evidence="2">Uncharacterized protein</fullName>
    </submittedName>
</protein>
<comment type="caution">
    <text evidence="2">The sequence shown here is derived from an EMBL/GenBank/DDBJ whole genome shotgun (WGS) entry which is preliminary data.</text>
</comment>
<evidence type="ECO:0000313" key="3">
    <source>
        <dbReference type="Proteomes" id="UP000215335"/>
    </source>
</evidence>
<dbReference type="Proteomes" id="UP000215335">
    <property type="component" value="Unassembled WGS sequence"/>
</dbReference>
<dbReference type="AlphaFoldDB" id="A0A232FJL8"/>
<organism evidence="2 3">
    <name type="scientific">Trichomalopsis sarcophagae</name>
    <dbReference type="NCBI Taxonomy" id="543379"/>
    <lineage>
        <taxon>Eukaryota</taxon>
        <taxon>Metazoa</taxon>
        <taxon>Ecdysozoa</taxon>
        <taxon>Arthropoda</taxon>
        <taxon>Hexapoda</taxon>
        <taxon>Insecta</taxon>
        <taxon>Pterygota</taxon>
        <taxon>Neoptera</taxon>
        <taxon>Endopterygota</taxon>
        <taxon>Hymenoptera</taxon>
        <taxon>Apocrita</taxon>
        <taxon>Proctotrupomorpha</taxon>
        <taxon>Chalcidoidea</taxon>
        <taxon>Pteromalidae</taxon>
        <taxon>Pteromalinae</taxon>
        <taxon>Trichomalopsis</taxon>
    </lineage>
</organism>
<accession>A0A232FJL8</accession>
<sequence>MADDLNQTREQILEMPDVGQRIAALDQLYRVQQLERDRQLLDLSRSMIEASQTQNISRVVMHILEYDGTNLNLKEFIQDVENGFTLLPAEQEPQFLRFVISRLKGKALESCVNGLPDGWRTGIIDTAPQTLTAAFNTAIKYEKARIKMYGEGYEYPRVHYEYCKPDRAPNEREDPGNYQHFVSHRKHEDSESHPQKGEF</sequence>
<evidence type="ECO:0000256" key="1">
    <source>
        <dbReference type="SAM" id="MobiDB-lite"/>
    </source>
</evidence>
<dbReference type="EMBL" id="NNAY01000132">
    <property type="protein sequence ID" value="OXU30679.1"/>
    <property type="molecule type" value="Genomic_DNA"/>
</dbReference>
<reference evidence="2 3" key="1">
    <citation type="journal article" date="2017" name="Curr. Biol.">
        <title>The Evolution of Venom by Co-option of Single-Copy Genes.</title>
        <authorList>
            <person name="Martinson E.O."/>
            <person name="Mrinalini"/>
            <person name="Kelkar Y.D."/>
            <person name="Chang C.H."/>
            <person name="Werren J.H."/>
        </authorList>
    </citation>
    <scope>NUCLEOTIDE SEQUENCE [LARGE SCALE GENOMIC DNA]</scope>
    <source>
        <strain evidence="2 3">Alberta</strain>
        <tissue evidence="2">Whole body</tissue>
    </source>
</reference>
<evidence type="ECO:0000313" key="2">
    <source>
        <dbReference type="EMBL" id="OXU30679.1"/>
    </source>
</evidence>